<keyword evidence="2" id="KW-1185">Reference proteome</keyword>
<reference evidence="1" key="1">
    <citation type="submission" date="2021-01" db="EMBL/GenBank/DDBJ databases">
        <title>Draft genome of Pantoea agglomerans Eh 335.</title>
        <authorList>
            <person name="Emsley S.A."/>
            <person name="Oline D.K."/>
            <person name="Saw J.H."/>
            <person name="Ushijima B."/>
            <person name="Videau P."/>
            <person name="Koyack M.J."/>
        </authorList>
    </citation>
    <scope>NUCLEOTIDE SEQUENCE</scope>
    <source>
        <strain evidence="1">Eh 335</strain>
    </source>
</reference>
<proteinExistence type="predicted"/>
<evidence type="ECO:0000313" key="1">
    <source>
        <dbReference type="EMBL" id="MBK4725732.1"/>
    </source>
</evidence>
<name>A0ACC5RMM3_ENTAG</name>
<dbReference type="Proteomes" id="UP000633731">
    <property type="component" value="Unassembled WGS sequence"/>
</dbReference>
<sequence>MAKKHRTGGLIQRKEDNFHSAIFAGGWQGEIDDFWREPLQNSLIKVMSQPLMLFFGELITSYRDFQLVASGSDGLADKYILSAVDKRFRK</sequence>
<dbReference type="EMBL" id="JAEOXF010000005">
    <property type="protein sequence ID" value="MBK4725732.1"/>
    <property type="molecule type" value="Genomic_DNA"/>
</dbReference>
<evidence type="ECO:0000313" key="2">
    <source>
        <dbReference type="Proteomes" id="UP000633731"/>
    </source>
</evidence>
<gene>
    <name evidence="1" type="ORF">JJL49_10875</name>
</gene>
<accession>A0ACC5RMM3</accession>
<protein>
    <submittedName>
        <fullName evidence="1">Uncharacterized protein</fullName>
    </submittedName>
</protein>
<organism evidence="1 2">
    <name type="scientific">Enterobacter agglomerans</name>
    <name type="common">Erwinia herbicola</name>
    <name type="synonym">Pantoea agglomerans</name>
    <dbReference type="NCBI Taxonomy" id="549"/>
    <lineage>
        <taxon>Bacteria</taxon>
        <taxon>Pseudomonadati</taxon>
        <taxon>Pseudomonadota</taxon>
        <taxon>Gammaproteobacteria</taxon>
        <taxon>Enterobacterales</taxon>
        <taxon>Erwiniaceae</taxon>
        <taxon>Pantoea</taxon>
        <taxon>Pantoea agglomerans group</taxon>
    </lineage>
</organism>
<comment type="caution">
    <text evidence="1">The sequence shown here is derived from an EMBL/GenBank/DDBJ whole genome shotgun (WGS) entry which is preliminary data.</text>
</comment>